<organism evidence="1 2">
    <name type="scientific">Sulfuriroseicoccus oceanibius</name>
    <dbReference type="NCBI Taxonomy" id="2707525"/>
    <lineage>
        <taxon>Bacteria</taxon>
        <taxon>Pseudomonadati</taxon>
        <taxon>Verrucomicrobiota</taxon>
        <taxon>Verrucomicrobiia</taxon>
        <taxon>Verrucomicrobiales</taxon>
        <taxon>Verrucomicrobiaceae</taxon>
        <taxon>Sulfuriroseicoccus</taxon>
    </lineage>
</organism>
<evidence type="ECO:0000313" key="2">
    <source>
        <dbReference type="Proteomes" id="UP000475117"/>
    </source>
</evidence>
<keyword evidence="2" id="KW-1185">Reference proteome</keyword>
<evidence type="ECO:0008006" key="3">
    <source>
        <dbReference type="Google" id="ProtNLM"/>
    </source>
</evidence>
<dbReference type="PROSITE" id="PS51257">
    <property type="entry name" value="PROKAR_LIPOPROTEIN"/>
    <property type="match status" value="1"/>
</dbReference>
<dbReference type="EMBL" id="CP066776">
    <property type="protein sequence ID" value="QQL46164.1"/>
    <property type="molecule type" value="Genomic_DNA"/>
</dbReference>
<evidence type="ECO:0000313" key="1">
    <source>
        <dbReference type="EMBL" id="QQL46164.1"/>
    </source>
</evidence>
<reference evidence="1 2" key="1">
    <citation type="submission" date="2020-12" db="EMBL/GenBank/DDBJ databases">
        <title>Sulforoseuscoccus oceanibium gen. nov., sp. nov., a representative of the phylum Verrucomicrobia with special cytoplasmic membrane, and proposal of Sulforoseuscoccusaceae fam. nov.</title>
        <authorList>
            <person name="Xi F."/>
        </authorList>
    </citation>
    <scope>NUCLEOTIDE SEQUENCE [LARGE SCALE GENOMIC DNA]</scope>
    <source>
        <strain evidence="1 2">T37</strain>
    </source>
</reference>
<proteinExistence type="predicted"/>
<protein>
    <recommendedName>
        <fullName evidence="3">Lipoprotein</fullName>
    </recommendedName>
</protein>
<dbReference type="Proteomes" id="UP000475117">
    <property type="component" value="Chromosome"/>
</dbReference>
<accession>A0A6B3L3V3</accession>
<name>A0A6B3L3V3_9BACT</name>
<dbReference type="KEGG" id="soa:G3M56_006175"/>
<gene>
    <name evidence="1" type="ORF">G3M56_006175</name>
</gene>
<dbReference type="AlphaFoldDB" id="A0A6B3L3V3"/>
<dbReference type="RefSeq" id="WP_164362896.1">
    <property type="nucleotide sequence ID" value="NZ_CP066776.1"/>
</dbReference>
<sequence>MIRRLTAIATTIWLAACLSSCVSPREQRLQANAATFNSLPPVEQDLIRQGRISKGMDTQAVYLALGNPQRVATGTYRNQPAETWIYRGIHAVPNYSNWHHPYYLGYHRHGYYCNPAPSYTYISYERAVVIFVKKRVAAFELTL</sequence>